<accession>A0A423VXY5</accession>
<evidence type="ECO:0000313" key="2">
    <source>
        <dbReference type="EMBL" id="ROV95954.1"/>
    </source>
</evidence>
<dbReference type="Proteomes" id="UP000283895">
    <property type="component" value="Unassembled WGS sequence"/>
</dbReference>
<protein>
    <submittedName>
        <fullName evidence="2">Uncharacterized protein</fullName>
    </submittedName>
</protein>
<organism evidence="2 3">
    <name type="scientific">Cytospora schulzeri</name>
    <dbReference type="NCBI Taxonomy" id="448051"/>
    <lineage>
        <taxon>Eukaryota</taxon>
        <taxon>Fungi</taxon>
        <taxon>Dikarya</taxon>
        <taxon>Ascomycota</taxon>
        <taxon>Pezizomycotina</taxon>
        <taxon>Sordariomycetes</taxon>
        <taxon>Sordariomycetidae</taxon>
        <taxon>Diaporthales</taxon>
        <taxon>Cytosporaceae</taxon>
        <taxon>Cytospora</taxon>
    </lineage>
</organism>
<evidence type="ECO:0000256" key="1">
    <source>
        <dbReference type="SAM" id="MobiDB-lite"/>
    </source>
</evidence>
<reference evidence="2 3" key="1">
    <citation type="submission" date="2015-09" db="EMBL/GenBank/DDBJ databases">
        <title>Host preference determinants of Valsa canker pathogens revealed by comparative genomics.</title>
        <authorList>
            <person name="Yin Z."/>
            <person name="Huang L."/>
        </authorList>
    </citation>
    <scope>NUCLEOTIDE SEQUENCE [LARGE SCALE GENOMIC DNA]</scope>
    <source>
        <strain evidence="2 3">03-1</strain>
    </source>
</reference>
<sequence>MSVFDSSNSRGFVPIIQKILDDAARAQKDLRSTDDLFDLITEELGKAGSRYLDTLTYMQCRDLLKEYQGRCNVYRSDHHYHASMSTGNPYRVHAAPSHGAVIDGDSGYGDPEARSPSMLVDRSSNTPYPYFSKETAFDVHLIPDPDQQEETTIKTAKYDGTSLESYIDEEEARGLCQSLVGRDKRVQVHWCIDYQGMGKKFGHTNCIIANQLENVNIVFGANYNSREPESGPGPAADEELTHGEGNTKGMYKHLIVFSRTLAEEELKSRPKRALGNGNEDPRKKQKI</sequence>
<evidence type="ECO:0000313" key="3">
    <source>
        <dbReference type="Proteomes" id="UP000283895"/>
    </source>
</evidence>
<gene>
    <name evidence="2" type="ORF">VMCG_07982</name>
</gene>
<name>A0A423VXY5_9PEZI</name>
<comment type="caution">
    <text evidence="2">The sequence shown here is derived from an EMBL/GenBank/DDBJ whole genome shotgun (WGS) entry which is preliminary data.</text>
</comment>
<keyword evidence="3" id="KW-1185">Reference proteome</keyword>
<feature type="region of interest" description="Disordered" evidence="1">
    <location>
        <begin position="226"/>
        <end position="246"/>
    </location>
</feature>
<dbReference type="EMBL" id="LKEA01000034">
    <property type="protein sequence ID" value="ROV95954.1"/>
    <property type="molecule type" value="Genomic_DNA"/>
</dbReference>
<proteinExistence type="predicted"/>
<dbReference type="AlphaFoldDB" id="A0A423VXY5"/>
<feature type="region of interest" description="Disordered" evidence="1">
    <location>
        <begin position="265"/>
        <end position="287"/>
    </location>
</feature>